<proteinExistence type="predicted"/>
<comment type="caution">
    <text evidence="2">The sequence shown here is derived from an EMBL/GenBank/DDBJ whole genome shotgun (WGS) entry which is preliminary data.</text>
</comment>
<dbReference type="AlphaFoldDB" id="A0A4Y2U3F7"/>
<reference evidence="2 3" key="1">
    <citation type="journal article" date="2019" name="Sci. Rep.">
        <title>Orb-weaving spider Araneus ventricosus genome elucidates the spidroin gene catalogue.</title>
        <authorList>
            <person name="Kono N."/>
            <person name="Nakamura H."/>
            <person name="Ohtoshi R."/>
            <person name="Moran D.A.P."/>
            <person name="Shinohara A."/>
            <person name="Yoshida Y."/>
            <person name="Fujiwara M."/>
            <person name="Mori M."/>
            <person name="Tomita M."/>
            <person name="Arakawa K."/>
        </authorList>
    </citation>
    <scope>NUCLEOTIDE SEQUENCE [LARGE SCALE GENOMIC DNA]</scope>
</reference>
<sequence length="135" mass="15105">MWVIMKSGAYDGTKTPTGYLCEGKNCYNDDSWFSYILTSHFEATKGLFWDGPRYFEPRRNRAHRVNVQHVHIHGGSSVGSGFEPGNPPGEPNGESRPHHLATAAHDENRTSLKRRVLNFECASACDLQCLAEDGH</sequence>
<keyword evidence="3" id="KW-1185">Reference proteome</keyword>
<dbReference type="Proteomes" id="UP000499080">
    <property type="component" value="Unassembled WGS sequence"/>
</dbReference>
<organism evidence="2 3">
    <name type="scientific">Araneus ventricosus</name>
    <name type="common">Orbweaver spider</name>
    <name type="synonym">Epeira ventricosa</name>
    <dbReference type="NCBI Taxonomy" id="182803"/>
    <lineage>
        <taxon>Eukaryota</taxon>
        <taxon>Metazoa</taxon>
        <taxon>Ecdysozoa</taxon>
        <taxon>Arthropoda</taxon>
        <taxon>Chelicerata</taxon>
        <taxon>Arachnida</taxon>
        <taxon>Araneae</taxon>
        <taxon>Araneomorphae</taxon>
        <taxon>Entelegynae</taxon>
        <taxon>Araneoidea</taxon>
        <taxon>Araneidae</taxon>
        <taxon>Araneus</taxon>
    </lineage>
</organism>
<protein>
    <submittedName>
        <fullName evidence="2">Uncharacterized protein</fullName>
    </submittedName>
</protein>
<feature type="compositionally biased region" description="Low complexity" evidence="1">
    <location>
        <begin position="73"/>
        <end position="84"/>
    </location>
</feature>
<dbReference type="EMBL" id="BGPR01032823">
    <property type="protein sequence ID" value="GBO06524.1"/>
    <property type="molecule type" value="Genomic_DNA"/>
</dbReference>
<gene>
    <name evidence="2" type="ORF">AVEN_237898_1</name>
</gene>
<evidence type="ECO:0000256" key="1">
    <source>
        <dbReference type="SAM" id="MobiDB-lite"/>
    </source>
</evidence>
<name>A0A4Y2U3F7_ARAVE</name>
<feature type="region of interest" description="Disordered" evidence="1">
    <location>
        <begin position="73"/>
        <end position="107"/>
    </location>
</feature>
<accession>A0A4Y2U3F7</accession>
<evidence type="ECO:0000313" key="2">
    <source>
        <dbReference type="EMBL" id="GBO06524.1"/>
    </source>
</evidence>
<evidence type="ECO:0000313" key="3">
    <source>
        <dbReference type="Proteomes" id="UP000499080"/>
    </source>
</evidence>